<organism evidence="1 2">
    <name type="scientific">Scortum barcoo</name>
    <name type="common">barcoo grunter</name>
    <dbReference type="NCBI Taxonomy" id="214431"/>
    <lineage>
        <taxon>Eukaryota</taxon>
        <taxon>Metazoa</taxon>
        <taxon>Chordata</taxon>
        <taxon>Craniata</taxon>
        <taxon>Vertebrata</taxon>
        <taxon>Euteleostomi</taxon>
        <taxon>Actinopterygii</taxon>
        <taxon>Neopterygii</taxon>
        <taxon>Teleostei</taxon>
        <taxon>Neoteleostei</taxon>
        <taxon>Acanthomorphata</taxon>
        <taxon>Eupercaria</taxon>
        <taxon>Centrarchiformes</taxon>
        <taxon>Terapontoidei</taxon>
        <taxon>Terapontidae</taxon>
        <taxon>Scortum</taxon>
    </lineage>
</organism>
<proteinExistence type="predicted"/>
<sequence length="298" mass="33370">NLMLLTNILSLFYFHDCFAGTRSLVTVHQLPVLTTALGQNVTMPCQFSHNESLEMNTVLYWYFLKNKVWEPSGKYVGRVELLDNNRNSSNKGILLKEVQWADSGKYLCKITITPKRQKSSRASGDGTTLMVYDTMIFNLTGHNDSQLQCEVNVTQDPAFVLSIFHDGRKLQSVDSAPRASIEGLPYVTLTEAISPSSAGKYECQLHLNGVLITKNSLHYDPAGDNIFHDLIWRRDYSKSNTVSIWALITGLFFISVILCFSETGAVAFPEPWPLYVALLLVPITTLLGLVAAQLICRR</sequence>
<name>A0ACB8W0L8_9TELE</name>
<feature type="non-terminal residue" evidence="1">
    <location>
        <position position="1"/>
    </location>
</feature>
<comment type="caution">
    <text evidence="1">The sequence shown here is derived from an EMBL/GenBank/DDBJ whole genome shotgun (WGS) entry which is preliminary data.</text>
</comment>
<dbReference type="Proteomes" id="UP000831701">
    <property type="component" value="Chromosome 16"/>
</dbReference>
<evidence type="ECO:0000313" key="2">
    <source>
        <dbReference type="Proteomes" id="UP000831701"/>
    </source>
</evidence>
<dbReference type="EMBL" id="CM041546">
    <property type="protein sequence ID" value="KAI3361289.1"/>
    <property type="molecule type" value="Genomic_DNA"/>
</dbReference>
<keyword evidence="2" id="KW-1185">Reference proteome</keyword>
<evidence type="ECO:0000313" key="1">
    <source>
        <dbReference type="EMBL" id="KAI3361289.1"/>
    </source>
</evidence>
<protein>
    <submittedName>
        <fullName evidence="1">Uncharacterized protein</fullName>
    </submittedName>
</protein>
<reference evidence="1" key="1">
    <citation type="submission" date="2022-04" db="EMBL/GenBank/DDBJ databases">
        <title>Jade perch genome.</title>
        <authorList>
            <person name="Chao B."/>
        </authorList>
    </citation>
    <scope>NUCLEOTIDE SEQUENCE</scope>
    <source>
        <strain evidence="1">CB-2022</strain>
    </source>
</reference>
<accession>A0ACB8W0L8</accession>
<gene>
    <name evidence="1" type="ORF">L3Q82_013473</name>
</gene>